<dbReference type="InterPro" id="IPR029069">
    <property type="entry name" value="HotDog_dom_sf"/>
</dbReference>
<reference evidence="3 4" key="1">
    <citation type="submission" date="2017-02" db="EMBL/GenBank/DDBJ databases">
        <title>The new phylogeny of genus Mycobacterium.</title>
        <authorList>
            <person name="Tortoli E."/>
            <person name="Trovato A."/>
            <person name="Cirillo D.M."/>
        </authorList>
    </citation>
    <scope>NUCLEOTIDE SEQUENCE [LARGE SCALE GENOMIC DNA]</scope>
    <source>
        <strain evidence="3 4">IP1130001</strain>
    </source>
</reference>
<sequence length="159" mass="17060">MTTAKSRTATLQWADIEVGDEVTPLEIPITTTMIVAGAIASRDFMPVHHDRDYANKQGSPNLFMNILTTNGYCVRFLTDWAGPEAMVKNLSIRLGVPCFPDDPLRFTGSVTGKTRGSGGENFVEVTFKGANSLGDHVSGTAVLSLLDGAAESDLQRVQA</sequence>
<protein>
    <submittedName>
        <fullName evidence="3">Acyl dehydratase</fullName>
    </submittedName>
</protein>
<feature type="domain" description="MaoC-like" evidence="2">
    <location>
        <begin position="21"/>
        <end position="125"/>
    </location>
</feature>
<dbReference type="Proteomes" id="UP000243140">
    <property type="component" value="Unassembled WGS sequence"/>
</dbReference>
<dbReference type="RefSeq" id="WP_071508933.1">
    <property type="nucleotide sequence ID" value="NZ_CP060015.1"/>
</dbReference>
<proteinExistence type="inferred from homology"/>
<dbReference type="Pfam" id="PF01575">
    <property type="entry name" value="MaoC_dehydratas"/>
    <property type="match status" value="1"/>
</dbReference>
<dbReference type="EMBL" id="MVHV01000011">
    <property type="protein sequence ID" value="ORA82045.1"/>
    <property type="molecule type" value="Genomic_DNA"/>
</dbReference>
<name>A0ABX3STI3_MYCMA</name>
<gene>
    <name evidence="3" type="ORF">BST29_12645</name>
</gene>
<evidence type="ECO:0000313" key="3">
    <source>
        <dbReference type="EMBL" id="ORA82045.1"/>
    </source>
</evidence>
<organism evidence="3 4">
    <name type="scientific">Mycobacterium malmoense</name>
    <dbReference type="NCBI Taxonomy" id="1780"/>
    <lineage>
        <taxon>Bacteria</taxon>
        <taxon>Bacillati</taxon>
        <taxon>Actinomycetota</taxon>
        <taxon>Actinomycetes</taxon>
        <taxon>Mycobacteriales</taxon>
        <taxon>Mycobacteriaceae</taxon>
        <taxon>Mycobacterium</taxon>
    </lineage>
</organism>
<comment type="similarity">
    <text evidence="1">Belongs to the enoyl-CoA hydratase/isomerase family.</text>
</comment>
<evidence type="ECO:0000313" key="4">
    <source>
        <dbReference type="Proteomes" id="UP000243140"/>
    </source>
</evidence>
<dbReference type="Gene3D" id="3.10.129.10">
    <property type="entry name" value="Hotdog Thioesterase"/>
    <property type="match status" value="1"/>
</dbReference>
<evidence type="ECO:0000256" key="1">
    <source>
        <dbReference type="ARBA" id="ARBA00005254"/>
    </source>
</evidence>
<comment type="caution">
    <text evidence="3">The sequence shown here is derived from an EMBL/GenBank/DDBJ whole genome shotgun (WGS) entry which is preliminary data.</text>
</comment>
<dbReference type="CDD" id="cd03455">
    <property type="entry name" value="SAV4209"/>
    <property type="match status" value="1"/>
</dbReference>
<dbReference type="InterPro" id="IPR002539">
    <property type="entry name" value="MaoC-like_dom"/>
</dbReference>
<keyword evidence="4" id="KW-1185">Reference proteome</keyword>
<dbReference type="SUPFAM" id="SSF54637">
    <property type="entry name" value="Thioesterase/thiol ester dehydrase-isomerase"/>
    <property type="match status" value="1"/>
</dbReference>
<accession>A0ABX3STI3</accession>
<evidence type="ECO:0000259" key="2">
    <source>
        <dbReference type="Pfam" id="PF01575"/>
    </source>
</evidence>